<feature type="region of interest" description="Disordered" evidence="1">
    <location>
        <begin position="1"/>
        <end position="26"/>
    </location>
</feature>
<dbReference type="Proteomes" id="UP000523545">
    <property type="component" value="Unassembled WGS sequence"/>
</dbReference>
<comment type="caution">
    <text evidence="3">The sequence shown here is derived from an EMBL/GenBank/DDBJ whole genome shotgun (WGS) entry which is preliminary data.</text>
</comment>
<reference evidence="3 4" key="1">
    <citation type="submission" date="2020-07" db="EMBL/GenBank/DDBJ databases">
        <title>Sequencing the genomes of 1000 actinobacteria strains.</title>
        <authorList>
            <person name="Klenk H.-P."/>
        </authorList>
    </citation>
    <scope>NUCLEOTIDE SEQUENCE [LARGE SCALE GENOMIC DNA]</scope>
    <source>
        <strain evidence="3 4">DSM 45876</strain>
    </source>
</reference>
<evidence type="ECO:0000313" key="4">
    <source>
        <dbReference type="Proteomes" id="UP000523545"/>
    </source>
</evidence>
<proteinExistence type="predicted"/>
<organism evidence="3 4">
    <name type="scientific">Micromonospora jinlongensis</name>
    <dbReference type="NCBI Taxonomy" id="1287877"/>
    <lineage>
        <taxon>Bacteria</taxon>
        <taxon>Bacillati</taxon>
        <taxon>Actinomycetota</taxon>
        <taxon>Actinomycetes</taxon>
        <taxon>Micromonosporales</taxon>
        <taxon>Micromonosporaceae</taxon>
        <taxon>Micromonospora</taxon>
    </lineage>
</organism>
<evidence type="ECO:0000259" key="2">
    <source>
        <dbReference type="Pfam" id="PF13360"/>
    </source>
</evidence>
<dbReference type="InterPro" id="IPR011047">
    <property type="entry name" value="Quinoprotein_ADH-like_sf"/>
</dbReference>
<dbReference type="InterPro" id="IPR015943">
    <property type="entry name" value="WD40/YVTN_repeat-like_dom_sf"/>
</dbReference>
<accession>A0A7Y9X8E1</accession>
<evidence type="ECO:0000313" key="3">
    <source>
        <dbReference type="EMBL" id="NYH45675.1"/>
    </source>
</evidence>
<dbReference type="Gene3D" id="2.130.10.10">
    <property type="entry name" value="YVTN repeat-like/Quinoprotein amine dehydrogenase"/>
    <property type="match status" value="2"/>
</dbReference>
<evidence type="ECO:0000256" key="1">
    <source>
        <dbReference type="SAM" id="MobiDB-lite"/>
    </source>
</evidence>
<dbReference type="SUPFAM" id="SSF50998">
    <property type="entry name" value="Quinoprotein alcohol dehydrogenase-like"/>
    <property type="match status" value="1"/>
</dbReference>
<dbReference type="Pfam" id="PF13360">
    <property type="entry name" value="PQQ_2"/>
    <property type="match status" value="1"/>
</dbReference>
<keyword evidence="4" id="KW-1185">Reference proteome</keyword>
<dbReference type="InterPro" id="IPR002372">
    <property type="entry name" value="PQQ_rpt_dom"/>
</dbReference>
<dbReference type="EMBL" id="JACCHK010000001">
    <property type="protein sequence ID" value="NYH45675.1"/>
    <property type="molecule type" value="Genomic_DNA"/>
</dbReference>
<feature type="domain" description="Pyrrolo-quinoline quinone repeat" evidence="2">
    <location>
        <begin position="85"/>
        <end position="262"/>
    </location>
</feature>
<dbReference type="RefSeq" id="WP_179782709.1">
    <property type="nucleotide sequence ID" value="NZ_JACCHK010000001.1"/>
</dbReference>
<name>A0A7Y9X8E1_9ACTN</name>
<gene>
    <name evidence="3" type="ORF">HNR22_005402</name>
</gene>
<protein>
    <submittedName>
        <fullName evidence="3">Outer membrane protein assembly factor BamB</fullName>
    </submittedName>
</protein>
<sequence>MSDSVIDLGELRHGTDPEPLPRPPRADGRQLRCALVLLLALVTLAASAVPPPRRAPVTLPTQPGADVMVDGDLVLVMEPTSPTRQGRLAAYRLPGGEPVWQAPLSAEARYWGMTPLGGMMLVTGYEIGPEGRETRTVALDRATGAYRWQQPGSVFELTDGNLLLRTGGETQPSGLRVVDPCCGTVRWQLPATTAEINVRDTGHGVDRVVLNQVDGPVEVRDAVTGAVLARADLRPPDGGPIRVDLTKDLLLAIDRGSGTVAAYGLDQLDQRWSRAGVNVDFALDCGPVLCVRTGNNELQAIDTATGALRWRNSRWGWAWPYDGRLLVNVLSSEDGPEHFVVLDPLTGRELADLGRWDLYQLSVGGRLVGTRRHPDGGVVVGEVDVRAGKVQVLDVLPQAIGECQAMTGHLVCGAAPAGSYRIWQLPD</sequence>
<dbReference type="AlphaFoldDB" id="A0A7Y9X8E1"/>